<proteinExistence type="predicted"/>
<dbReference type="Proteomes" id="UP000188388">
    <property type="component" value="Unassembled WGS sequence"/>
</dbReference>
<reference evidence="2" key="1">
    <citation type="submission" date="2017-01" db="EMBL/GenBank/DDBJ databases">
        <authorList>
            <person name="Brunel B."/>
        </authorList>
    </citation>
    <scope>NUCLEOTIDE SEQUENCE [LARGE SCALE GENOMIC DNA]</scope>
</reference>
<organism evidence="1 2">
    <name type="scientific">Mesorhizobium prunaredense</name>
    <dbReference type="NCBI Taxonomy" id="1631249"/>
    <lineage>
        <taxon>Bacteria</taxon>
        <taxon>Pseudomonadati</taxon>
        <taxon>Pseudomonadota</taxon>
        <taxon>Alphaproteobacteria</taxon>
        <taxon>Hyphomicrobiales</taxon>
        <taxon>Phyllobacteriaceae</taxon>
        <taxon>Mesorhizobium</taxon>
    </lineage>
</organism>
<sequence length="27" mass="3109">MAKLVSVYNAKLLILIFDEKRGSRIET</sequence>
<evidence type="ECO:0000313" key="1">
    <source>
        <dbReference type="EMBL" id="SIT54722.1"/>
    </source>
</evidence>
<accession>A0A1R3V481</accession>
<keyword evidence="2" id="KW-1185">Reference proteome</keyword>
<dbReference type="AlphaFoldDB" id="A0A1R3V481"/>
<dbReference type="EMBL" id="FTPD01000010">
    <property type="protein sequence ID" value="SIT54722.1"/>
    <property type="molecule type" value="Genomic_DNA"/>
</dbReference>
<name>A0A1R3V481_9HYPH</name>
<evidence type="ECO:0000313" key="2">
    <source>
        <dbReference type="Proteomes" id="UP000188388"/>
    </source>
</evidence>
<gene>
    <name evidence="1" type="ORF">BQ8794_180066</name>
</gene>
<protein>
    <submittedName>
        <fullName evidence="1">Uncharacterized protein</fullName>
    </submittedName>
</protein>